<accession>A0A4C1SE98</accession>
<sequence>MRRFCRAIRVGKAAGRGPPRYKFSTEQAPTREGHQERRNCLPINVVANDIRALLLCDNLSSNDEKFQGDDRLTPDGRRTQRRAMGTVRDGLPCQKIATCFVS</sequence>
<dbReference type="AlphaFoldDB" id="A0A4C1SE98"/>
<organism evidence="2 3">
    <name type="scientific">Eumeta variegata</name>
    <name type="common">Bagworm moth</name>
    <name type="synonym">Eumeta japonica</name>
    <dbReference type="NCBI Taxonomy" id="151549"/>
    <lineage>
        <taxon>Eukaryota</taxon>
        <taxon>Metazoa</taxon>
        <taxon>Ecdysozoa</taxon>
        <taxon>Arthropoda</taxon>
        <taxon>Hexapoda</taxon>
        <taxon>Insecta</taxon>
        <taxon>Pterygota</taxon>
        <taxon>Neoptera</taxon>
        <taxon>Endopterygota</taxon>
        <taxon>Lepidoptera</taxon>
        <taxon>Glossata</taxon>
        <taxon>Ditrysia</taxon>
        <taxon>Tineoidea</taxon>
        <taxon>Psychidae</taxon>
        <taxon>Oiketicinae</taxon>
        <taxon>Eumeta</taxon>
    </lineage>
</organism>
<evidence type="ECO:0000313" key="3">
    <source>
        <dbReference type="Proteomes" id="UP000299102"/>
    </source>
</evidence>
<dbReference type="Proteomes" id="UP000299102">
    <property type="component" value="Unassembled WGS sequence"/>
</dbReference>
<reference evidence="2 3" key="1">
    <citation type="journal article" date="2019" name="Commun. Biol.">
        <title>The bagworm genome reveals a unique fibroin gene that provides high tensile strength.</title>
        <authorList>
            <person name="Kono N."/>
            <person name="Nakamura H."/>
            <person name="Ohtoshi R."/>
            <person name="Tomita M."/>
            <person name="Numata K."/>
            <person name="Arakawa K."/>
        </authorList>
    </citation>
    <scope>NUCLEOTIDE SEQUENCE [LARGE SCALE GENOMIC DNA]</scope>
</reference>
<dbReference type="EMBL" id="BGZK01000003">
    <property type="protein sequence ID" value="GBO99430.1"/>
    <property type="molecule type" value="Genomic_DNA"/>
</dbReference>
<keyword evidence="3" id="KW-1185">Reference proteome</keyword>
<gene>
    <name evidence="2" type="ORF">EVAR_634_1</name>
</gene>
<protein>
    <submittedName>
        <fullName evidence="2">Uncharacterized protein</fullName>
    </submittedName>
</protein>
<name>A0A4C1SE98_EUMVA</name>
<proteinExistence type="predicted"/>
<feature type="region of interest" description="Disordered" evidence="1">
    <location>
        <begin position="14"/>
        <end position="35"/>
    </location>
</feature>
<evidence type="ECO:0000313" key="2">
    <source>
        <dbReference type="EMBL" id="GBO99430.1"/>
    </source>
</evidence>
<evidence type="ECO:0000256" key="1">
    <source>
        <dbReference type="SAM" id="MobiDB-lite"/>
    </source>
</evidence>
<comment type="caution">
    <text evidence="2">The sequence shown here is derived from an EMBL/GenBank/DDBJ whole genome shotgun (WGS) entry which is preliminary data.</text>
</comment>